<comment type="caution">
    <text evidence="1">The sequence shown here is derived from an EMBL/GenBank/DDBJ whole genome shotgun (WGS) entry which is preliminary data.</text>
</comment>
<proteinExistence type="predicted"/>
<evidence type="ECO:0000313" key="1">
    <source>
        <dbReference type="EMBL" id="GEO94406.1"/>
    </source>
</evidence>
<dbReference type="EMBL" id="BJZS01000016">
    <property type="protein sequence ID" value="GEO94406.1"/>
    <property type="molecule type" value="Genomic_DNA"/>
</dbReference>
<name>A0A512I9N1_9MICC</name>
<organism evidence="1 2">
    <name type="scientific">Kocuria turfanensis</name>
    <dbReference type="NCBI Taxonomy" id="388357"/>
    <lineage>
        <taxon>Bacteria</taxon>
        <taxon>Bacillati</taxon>
        <taxon>Actinomycetota</taxon>
        <taxon>Actinomycetes</taxon>
        <taxon>Micrococcales</taxon>
        <taxon>Micrococcaceae</taxon>
        <taxon>Kocuria</taxon>
    </lineage>
</organism>
<sequence>MRADCAVGSASGPGAAAAGAAVSSASAAAVEMDKDMDKYEARGRMIPLPSLRWARPGEGENCDGGHWGCWAGR</sequence>
<accession>A0A512I9N1</accession>
<protein>
    <submittedName>
        <fullName evidence="1">Uncharacterized protein</fullName>
    </submittedName>
</protein>
<dbReference type="Proteomes" id="UP000321103">
    <property type="component" value="Unassembled WGS sequence"/>
</dbReference>
<dbReference type="AlphaFoldDB" id="A0A512I9N1"/>
<keyword evidence="2" id="KW-1185">Reference proteome</keyword>
<gene>
    <name evidence="1" type="ORF">KTU01_05290</name>
</gene>
<reference evidence="1 2" key="1">
    <citation type="submission" date="2019-07" db="EMBL/GenBank/DDBJ databases">
        <title>Whole genome shotgun sequence of Kocuria turfanensis NBRC 107627.</title>
        <authorList>
            <person name="Hosoyama A."/>
            <person name="Uohara A."/>
            <person name="Ohji S."/>
            <person name="Ichikawa N."/>
        </authorList>
    </citation>
    <scope>NUCLEOTIDE SEQUENCE [LARGE SCALE GENOMIC DNA]</scope>
    <source>
        <strain evidence="1 2">NBRC 107627</strain>
    </source>
</reference>
<evidence type="ECO:0000313" key="2">
    <source>
        <dbReference type="Proteomes" id="UP000321103"/>
    </source>
</evidence>